<dbReference type="InterPro" id="IPR056098">
    <property type="entry name" value="Acb2/Tad1_hairpin"/>
</dbReference>
<evidence type="ECO:0000259" key="2">
    <source>
        <dbReference type="Pfam" id="PF24729"/>
    </source>
</evidence>
<feature type="domain" description="Acb2/Tad1 hairpin" evidence="2">
    <location>
        <begin position="12"/>
        <end position="49"/>
    </location>
</feature>
<dbReference type="Pfam" id="PF24729">
    <property type="entry name" value="Acb2_Tad1_hairpin"/>
    <property type="match status" value="1"/>
</dbReference>
<sequence>MDKLNKQQILTDVYEKFIYTIGVVCQNNREKSIAITNAETAYLWAKKSLEENEQK</sequence>
<gene>
    <name evidence="3" type="ORF">9AX2_54</name>
</gene>
<dbReference type="EMBL" id="MF417893">
    <property type="protein sequence ID" value="ASN69640.1"/>
    <property type="molecule type" value="Genomic_DNA"/>
</dbReference>
<evidence type="ECO:0000256" key="1">
    <source>
        <dbReference type="ARBA" id="ARBA00022741"/>
    </source>
</evidence>
<reference evidence="3" key="1">
    <citation type="submission" date="2017-06" db="EMBL/GenBank/DDBJ databases">
        <title>Novel phages from South African skin metaviromes.</title>
        <authorList>
            <person name="van Zyl L.J."/>
            <person name="Abrahams Y."/>
            <person name="Stander E.A."/>
            <person name="Kirby B.M."/>
            <person name="Clavaud C."/>
            <person name="Farcet C."/>
            <person name="Breton L."/>
            <person name="Trindade M.I."/>
        </authorList>
    </citation>
    <scope>NUCLEOTIDE SEQUENCE</scope>
</reference>
<protein>
    <recommendedName>
        <fullName evidence="2">Acb2/Tad1 hairpin domain-containing protein</fullName>
    </recommendedName>
</protein>
<organism evidence="3">
    <name type="scientific">uncultured Caudovirales phage</name>
    <dbReference type="NCBI Taxonomy" id="2100421"/>
    <lineage>
        <taxon>Viruses</taxon>
        <taxon>Duplodnaviria</taxon>
        <taxon>Heunggongvirae</taxon>
        <taxon>Uroviricota</taxon>
        <taxon>Caudoviricetes</taxon>
        <taxon>Peduoviridae</taxon>
        <taxon>Maltschvirus</taxon>
        <taxon>Maltschvirus maltsch</taxon>
    </lineage>
</organism>
<proteinExistence type="predicted"/>
<evidence type="ECO:0000313" key="3">
    <source>
        <dbReference type="EMBL" id="ASN69640.1"/>
    </source>
</evidence>
<name>A0A2H4J3B5_9CAUD</name>
<keyword evidence="1" id="KW-0547">Nucleotide-binding</keyword>
<accession>A0A2H4J3B5</accession>